<evidence type="ECO:0000256" key="2">
    <source>
        <dbReference type="SAM" id="SignalP"/>
    </source>
</evidence>
<organism evidence="3 4">
    <name type="scientific">Caenorhabditis tropicalis</name>
    <dbReference type="NCBI Taxonomy" id="1561998"/>
    <lineage>
        <taxon>Eukaryota</taxon>
        <taxon>Metazoa</taxon>
        <taxon>Ecdysozoa</taxon>
        <taxon>Nematoda</taxon>
        <taxon>Chromadorea</taxon>
        <taxon>Rhabditida</taxon>
        <taxon>Rhabditina</taxon>
        <taxon>Rhabditomorpha</taxon>
        <taxon>Rhabditoidea</taxon>
        <taxon>Rhabditidae</taxon>
        <taxon>Peloderinae</taxon>
        <taxon>Caenorhabditis</taxon>
    </lineage>
</organism>
<dbReference type="Proteomes" id="UP000095282">
    <property type="component" value="Unplaced"/>
</dbReference>
<evidence type="ECO:0000313" key="3">
    <source>
        <dbReference type="Proteomes" id="UP000095282"/>
    </source>
</evidence>
<dbReference type="eggNOG" id="ENOG502TEC7">
    <property type="taxonomic scope" value="Eukaryota"/>
</dbReference>
<feature type="chain" id="PRO_5009307170" evidence="2">
    <location>
        <begin position="22"/>
        <end position="78"/>
    </location>
</feature>
<name>A0A1I7T6C7_9PELO</name>
<evidence type="ECO:0000313" key="4">
    <source>
        <dbReference type="WBParaSite" id="Csp11.Scaffold521.g2839.t1"/>
    </source>
</evidence>
<feature type="region of interest" description="Disordered" evidence="1">
    <location>
        <begin position="40"/>
        <end position="78"/>
    </location>
</feature>
<proteinExistence type="predicted"/>
<feature type="signal peptide" evidence="2">
    <location>
        <begin position="1"/>
        <end position="21"/>
    </location>
</feature>
<reference evidence="4" key="1">
    <citation type="submission" date="2016-11" db="UniProtKB">
        <authorList>
            <consortium name="WormBaseParasite"/>
        </authorList>
    </citation>
    <scope>IDENTIFICATION</scope>
</reference>
<evidence type="ECO:0000256" key="1">
    <source>
        <dbReference type="SAM" id="MobiDB-lite"/>
    </source>
</evidence>
<keyword evidence="2" id="KW-0732">Signal</keyword>
<protein>
    <submittedName>
        <fullName evidence="4">Uncharacterized protein</fullName>
    </submittedName>
</protein>
<sequence>MKLQFAILLIFALIICNFVSAESDKTSEIIGKKKFNRHNKVSGTMEKRNRFPRRLQHGNGGHRTTNRPHIGPNVLRPN</sequence>
<keyword evidence="3" id="KW-1185">Reference proteome</keyword>
<dbReference type="WBParaSite" id="Csp11.Scaffold521.g2839.t1">
    <property type="protein sequence ID" value="Csp11.Scaffold521.g2839.t1"/>
    <property type="gene ID" value="Csp11.Scaffold521.g2839"/>
</dbReference>
<accession>A0A1I7T6C7</accession>
<dbReference type="AlphaFoldDB" id="A0A1I7T6C7"/>